<evidence type="ECO:0000256" key="8">
    <source>
        <dbReference type="PIRNR" id="PIRNR023381"/>
    </source>
</evidence>
<feature type="transmembrane region" description="Helical" evidence="9">
    <location>
        <begin position="48"/>
        <end position="68"/>
    </location>
</feature>
<keyword evidence="2" id="KW-0813">Transport</keyword>
<dbReference type="FunFam" id="1.20.1280.290:FF:000006">
    <property type="entry name" value="mannose-P-dolichol utilization defect 1 protein"/>
    <property type="match status" value="1"/>
</dbReference>
<accession>A0A0D7AUU6</accession>
<keyword evidence="5 8" id="KW-1133">Transmembrane helix</keyword>
<dbReference type="Proteomes" id="UP000054007">
    <property type="component" value="Unassembled WGS sequence"/>
</dbReference>
<dbReference type="AlphaFoldDB" id="A0A0D7AUU6"/>
<keyword evidence="11" id="KW-1185">Reference proteome</keyword>
<evidence type="ECO:0000256" key="1">
    <source>
        <dbReference type="ARBA" id="ARBA00004141"/>
    </source>
</evidence>
<feature type="transmembrane region" description="Helical" evidence="9">
    <location>
        <begin position="75"/>
        <end position="96"/>
    </location>
</feature>
<dbReference type="Gene3D" id="1.20.1280.290">
    <property type="match status" value="2"/>
</dbReference>
<evidence type="ECO:0000256" key="3">
    <source>
        <dbReference type="ARBA" id="ARBA00022692"/>
    </source>
</evidence>
<gene>
    <name evidence="10" type="ORF">CYLTODRAFT_383961</name>
</gene>
<keyword evidence="4" id="KW-0677">Repeat</keyword>
<evidence type="ECO:0000256" key="9">
    <source>
        <dbReference type="SAM" id="Phobius"/>
    </source>
</evidence>
<keyword evidence="6 8" id="KW-0472">Membrane</keyword>
<feature type="transmembrane region" description="Helical" evidence="9">
    <location>
        <begin position="212"/>
        <end position="236"/>
    </location>
</feature>
<reference evidence="10 11" key="1">
    <citation type="journal article" date="2015" name="Fungal Genet. Biol.">
        <title>Evolution of novel wood decay mechanisms in Agaricales revealed by the genome sequences of Fistulina hepatica and Cylindrobasidium torrendii.</title>
        <authorList>
            <person name="Floudas D."/>
            <person name="Held B.W."/>
            <person name="Riley R."/>
            <person name="Nagy L.G."/>
            <person name="Koehler G."/>
            <person name="Ransdell A.S."/>
            <person name="Younus H."/>
            <person name="Chow J."/>
            <person name="Chiniquy J."/>
            <person name="Lipzen A."/>
            <person name="Tritt A."/>
            <person name="Sun H."/>
            <person name="Haridas S."/>
            <person name="LaButti K."/>
            <person name="Ohm R.A."/>
            <person name="Kues U."/>
            <person name="Blanchette R.A."/>
            <person name="Grigoriev I.V."/>
            <person name="Minto R.E."/>
            <person name="Hibbett D.S."/>
        </authorList>
    </citation>
    <scope>NUCLEOTIDE SEQUENCE [LARGE SCALE GENOMIC DNA]</scope>
    <source>
        <strain evidence="10 11">FP15055 ss-10</strain>
    </source>
</reference>
<dbReference type="GO" id="GO:0016020">
    <property type="term" value="C:membrane"/>
    <property type="evidence" value="ECO:0007669"/>
    <property type="project" value="UniProtKB-SubCell"/>
</dbReference>
<dbReference type="OrthoDB" id="271506at2759"/>
<name>A0A0D7AUU6_9AGAR</name>
<comment type="subcellular location">
    <subcellularLocation>
        <location evidence="1 8">Membrane</location>
        <topology evidence="1 8">Multi-pass membrane protein</topology>
    </subcellularLocation>
</comment>
<dbReference type="InterPro" id="IPR006603">
    <property type="entry name" value="PQ-loop_rpt"/>
</dbReference>
<evidence type="ECO:0000256" key="5">
    <source>
        <dbReference type="ARBA" id="ARBA00022989"/>
    </source>
</evidence>
<sequence length="264" mass="29424">MTAITRNLPWFIKDLGTYIIGKECYGSLVEDLALTDVKCLKYSISKGLGIGIVLGGVVMKLPQLLLVLRARSARGLSLTAFSFETLAYAINLFYAFRNNFPFSTYGENLFLTFQNAWITSLIVHYSSRPRKSLYTAVGAMAISSFLLDVIPLPALAFLQLATLPISIFSKLPQIRQNYRAHSTGQLSAFAVVSQLVGCLARLFTTIQEVGDILVLSSFILALVLNGILSFQLWLYWDVDARKLDTELEKIPLPSSSRKRIRLTK</sequence>
<evidence type="ECO:0000256" key="4">
    <source>
        <dbReference type="ARBA" id="ARBA00022737"/>
    </source>
</evidence>
<dbReference type="PANTHER" id="PTHR12226:SF2">
    <property type="entry name" value="MANNOSE-P-DOLICHOL UTILIZATION DEFECT 1 PROTEIN"/>
    <property type="match status" value="1"/>
</dbReference>
<dbReference type="InterPro" id="IPR016817">
    <property type="entry name" value="MannP-dilichol_defect-1"/>
</dbReference>
<protein>
    <recommendedName>
        <fullName evidence="8">Mannose-P-dolichol utilization defect 1 protein homolog</fullName>
    </recommendedName>
</protein>
<dbReference type="PIRSF" id="PIRSF023381">
    <property type="entry name" value="MannP-dilichol_defect-1p"/>
    <property type="match status" value="1"/>
</dbReference>
<keyword evidence="3 8" id="KW-0812">Transmembrane</keyword>
<dbReference type="EMBL" id="KN880817">
    <property type="protein sequence ID" value="KIY62158.1"/>
    <property type="molecule type" value="Genomic_DNA"/>
</dbReference>
<evidence type="ECO:0000256" key="7">
    <source>
        <dbReference type="ARBA" id="ARBA00038475"/>
    </source>
</evidence>
<evidence type="ECO:0000256" key="2">
    <source>
        <dbReference type="ARBA" id="ARBA00022448"/>
    </source>
</evidence>
<organism evidence="10 11">
    <name type="scientific">Cylindrobasidium torrendii FP15055 ss-10</name>
    <dbReference type="NCBI Taxonomy" id="1314674"/>
    <lineage>
        <taxon>Eukaryota</taxon>
        <taxon>Fungi</taxon>
        <taxon>Dikarya</taxon>
        <taxon>Basidiomycota</taxon>
        <taxon>Agaricomycotina</taxon>
        <taxon>Agaricomycetes</taxon>
        <taxon>Agaricomycetidae</taxon>
        <taxon>Agaricales</taxon>
        <taxon>Marasmiineae</taxon>
        <taxon>Physalacriaceae</taxon>
        <taxon>Cylindrobasidium</taxon>
    </lineage>
</organism>
<dbReference type="PANTHER" id="PTHR12226">
    <property type="entry name" value="MANNOSE-P-DOLICHOL UTILIZATION DEFECT 1 LEC35 -RELATED"/>
    <property type="match status" value="1"/>
</dbReference>
<dbReference type="SMART" id="SM00679">
    <property type="entry name" value="CTNS"/>
    <property type="match status" value="2"/>
</dbReference>
<dbReference type="Pfam" id="PF04193">
    <property type="entry name" value="PQ-loop"/>
    <property type="match status" value="2"/>
</dbReference>
<feature type="transmembrane region" description="Helical" evidence="9">
    <location>
        <begin position="186"/>
        <end position="206"/>
    </location>
</feature>
<comment type="similarity">
    <text evidence="7 8">Belongs to the MPDU1 (TC 2.A.43.3) family.</text>
</comment>
<evidence type="ECO:0000313" key="11">
    <source>
        <dbReference type="Proteomes" id="UP000054007"/>
    </source>
</evidence>
<evidence type="ECO:0000313" key="10">
    <source>
        <dbReference type="EMBL" id="KIY62158.1"/>
    </source>
</evidence>
<evidence type="ECO:0000256" key="6">
    <source>
        <dbReference type="ARBA" id="ARBA00023136"/>
    </source>
</evidence>
<proteinExistence type="inferred from homology"/>